<protein>
    <submittedName>
        <fullName evidence="1">Head-to-tail adaptor</fullName>
    </submittedName>
</protein>
<dbReference type="Proteomes" id="UP000318136">
    <property type="component" value="Segment"/>
</dbReference>
<evidence type="ECO:0000313" key="2">
    <source>
        <dbReference type="Proteomes" id="UP000318136"/>
    </source>
</evidence>
<keyword evidence="2" id="KW-1185">Reference proteome</keyword>
<accession>A0A514CX27</accession>
<reference evidence="1 2" key="1">
    <citation type="submission" date="2019-05" db="EMBL/GenBank/DDBJ databases">
        <authorList>
            <person name="Bordelon H.A."/>
            <person name="Brister E.M."/>
            <person name="Bryans A.M."/>
            <person name="Calk A.E."/>
            <person name="Capers C."/>
            <person name="Corrent J.M."/>
            <person name="Delphin C.N."/>
            <person name="Erbelding G.W."/>
            <person name="Gottschalck B.A."/>
            <person name="Hale B.T."/>
            <person name="Jones N.T."/>
            <person name="Mire A.R."/>
            <person name="Perkins A.R."/>
            <person name="Quackenbush R.D."/>
            <person name="Rogers C.S."/>
            <person name="Stewart N.C."/>
            <person name="Threeton H.N."/>
            <person name="Wiggins Z.F."/>
            <person name="Hancock A.M."/>
            <person name="Gissendanner C.R."/>
            <person name="Findley A.M."/>
            <person name="Wills S.J."/>
            <person name="Clifford K.A."/>
            <person name="Elmore F.L."/>
            <person name="Knight M.S."/>
            <person name="Le K."/>
            <person name="Lobaina D."/>
            <person name="Nougues D."/>
            <person name="Salama A."/>
            <person name="Stoeber S.D."/>
            <person name="Sweeney K.J."/>
            <person name="Truong T.G."/>
            <person name="Alvaro L.E."/>
            <person name="Isern S."/>
            <person name="Michael S.F."/>
            <person name="Monti D.L."/>
            <person name="Garlena R.A."/>
            <person name="Russell D.A."/>
            <person name="Pope W.H."/>
            <person name="Jacobs-Sera D."/>
            <person name="Hatfull G.F."/>
        </authorList>
    </citation>
    <scope>NUCLEOTIDE SEQUENCE [LARGE SCALE GENOMIC DNA]</scope>
</reference>
<proteinExistence type="predicted"/>
<dbReference type="EMBL" id="MN010758">
    <property type="protein sequence ID" value="QDH85051.1"/>
    <property type="molecule type" value="Genomic_DNA"/>
</dbReference>
<evidence type="ECO:0000313" key="1">
    <source>
        <dbReference type="EMBL" id="QDH85051.1"/>
    </source>
</evidence>
<sequence length="171" mass="18107">MTVTGSDLVTYTQGQVPAGKVADDLVAGALGVVRSYCGWMPLGRRSETLTLDGSGTQEQQLPATHVVEVQAVREDGELLPASAYSWSSAGLLRRRVGCWSDEYRAIEVEATIGYEAGEADDVRGVVLALAARVSTNPFGLTSQAVGAMSFGYDSMLAGEMAKLDPYRAVVD</sequence>
<dbReference type="RefSeq" id="YP_010050882.1">
    <property type="nucleotide sequence ID" value="NC_054435.1"/>
</dbReference>
<dbReference type="KEGG" id="vg:63911620"/>
<organism evidence="1 2">
    <name type="scientific">Gordonia phage Dardanus</name>
    <dbReference type="NCBI Taxonomy" id="2588489"/>
    <lineage>
        <taxon>Viruses</taxon>
        <taxon>Duplodnaviria</taxon>
        <taxon>Heunggongvirae</taxon>
        <taxon>Uroviricota</taxon>
        <taxon>Caudoviricetes</taxon>
        <taxon>Ruthgordonvirinae</taxon>
        <taxon>Dardanusvirus</taxon>
        <taxon>Dardanusvirus dardanus</taxon>
    </lineage>
</organism>
<gene>
    <name evidence="1" type="primary">14</name>
    <name evidence="1" type="ORF">SEA_DARDANUS_14</name>
</gene>
<dbReference type="GeneID" id="63911620"/>
<name>A0A514CX27_9CAUD</name>